<accession>A0ABS9MUI1</accession>
<reference evidence="2 3" key="1">
    <citation type="submission" date="2022-01" db="EMBL/GenBank/DDBJ databases">
        <authorList>
            <person name="Riesco R."/>
            <person name="Trujillo M.E."/>
        </authorList>
    </citation>
    <scope>NUCLEOTIDE SEQUENCE [LARGE SCALE GENOMIC DNA]</scope>
    <source>
        <strain evidence="2 3">NIE79</strain>
    </source>
</reference>
<evidence type="ECO:0000256" key="1">
    <source>
        <dbReference type="SAM" id="MobiDB-lite"/>
    </source>
</evidence>
<gene>
    <name evidence="2" type="ORF">NIE79_000002</name>
</gene>
<sequence>MPDEWRPPRQRGHQAEPAPERTGRRRVDERYGYPPQDDVPRAGGAPPADRWR</sequence>
<keyword evidence="3" id="KW-1185">Reference proteome</keyword>
<dbReference type="RefSeq" id="WP_238661370.1">
    <property type="nucleotide sequence ID" value="NZ_JAKKFD010000001.1"/>
</dbReference>
<name>A0ABS9MUI1_9ACTN</name>
<organism evidence="2 3">
    <name type="scientific">Micromonospora trifolii</name>
    <dbReference type="NCBI Taxonomy" id="2911208"/>
    <lineage>
        <taxon>Bacteria</taxon>
        <taxon>Bacillati</taxon>
        <taxon>Actinomycetota</taxon>
        <taxon>Actinomycetes</taxon>
        <taxon>Micromonosporales</taxon>
        <taxon>Micromonosporaceae</taxon>
        <taxon>Micromonospora</taxon>
    </lineage>
</organism>
<evidence type="ECO:0000313" key="2">
    <source>
        <dbReference type="EMBL" id="MCG5441070.1"/>
    </source>
</evidence>
<comment type="caution">
    <text evidence="2">The sequence shown here is derived from an EMBL/GenBank/DDBJ whole genome shotgun (WGS) entry which is preliminary data.</text>
</comment>
<proteinExistence type="predicted"/>
<feature type="compositionally biased region" description="Basic and acidic residues" evidence="1">
    <location>
        <begin position="18"/>
        <end position="31"/>
    </location>
</feature>
<dbReference type="EMBL" id="JAKKFD010000001">
    <property type="protein sequence ID" value="MCG5441070.1"/>
    <property type="molecule type" value="Genomic_DNA"/>
</dbReference>
<dbReference type="Proteomes" id="UP001201629">
    <property type="component" value="Unassembled WGS sequence"/>
</dbReference>
<evidence type="ECO:0008006" key="4">
    <source>
        <dbReference type="Google" id="ProtNLM"/>
    </source>
</evidence>
<evidence type="ECO:0000313" key="3">
    <source>
        <dbReference type="Proteomes" id="UP001201629"/>
    </source>
</evidence>
<protein>
    <recommendedName>
        <fullName evidence="4">LytR family transcriptional regulator</fullName>
    </recommendedName>
</protein>
<feature type="region of interest" description="Disordered" evidence="1">
    <location>
        <begin position="1"/>
        <end position="52"/>
    </location>
</feature>